<dbReference type="EMBL" id="VSSQ01000085">
    <property type="protein sequence ID" value="MPL75031.1"/>
    <property type="molecule type" value="Genomic_DNA"/>
</dbReference>
<dbReference type="InterPro" id="IPR036087">
    <property type="entry name" value="Nict_dMeBzImd_PRibTrfase_sf"/>
</dbReference>
<comment type="catalytic activity">
    <reaction evidence="9">
        <text>5,6-dimethylbenzimidazole + nicotinate beta-D-ribonucleotide = alpha-ribazole 5'-phosphate + nicotinate + H(+)</text>
        <dbReference type="Rhea" id="RHEA:11196"/>
        <dbReference type="ChEBI" id="CHEBI:15378"/>
        <dbReference type="ChEBI" id="CHEBI:15890"/>
        <dbReference type="ChEBI" id="CHEBI:32544"/>
        <dbReference type="ChEBI" id="CHEBI:57502"/>
        <dbReference type="ChEBI" id="CHEBI:57918"/>
        <dbReference type="EC" id="2.4.2.21"/>
    </reaction>
</comment>
<sequence length="300" mass="31216">MLETILAAISPLNQEAMEKCQLRLDNLSKPLNSLHSFEHLACKLAGITGNPRPRSLPKSILIVNGGAMADSQATTAVHVFAEHVSAKIVQVDIHAAVHDLAIPAMRVRKAVETGIKAVSQEIHQGAKVIGLGYRGTDSRAAGTMIVDYYSSNSGRKSAAADSDVKYHLGLLQNAGNMEIAGLVGVIIGAAAGRAAVVMDGLATSAAALVAVQMLPGIKEYLVGAHFSVEPVHTTALTIMGVPAYLHLDMPCGDGSGAALGMSLLNASLHMLNDMKTFGEAEVAVAQDGPGALRQSKDVKD</sequence>
<name>A0A644U7V6_9ZZZZ</name>
<dbReference type="GO" id="GO:0009236">
    <property type="term" value="P:cobalamin biosynthetic process"/>
    <property type="evidence" value="ECO:0007669"/>
    <property type="project" value="UniProtKB-KW"/>
</dbReference>
<dbReference type="AlphaFoldDB" id="A0A644U7V6"/>
<dbReference type="EC" id="2.4.2.21" evidence="3"/>
<dbReference type="GO" id="GO:0008939">
    <property type="term" value="F:nicotinate-nucleotide-dimethylbenzimidazole phosphoribosyltransferase activity"/>
    <property type="evidence" value="ECO:0007669"/>
    <property type="project" value="UniProtKB-EC"/>
</dbReference>
<evidence type="ECO:0000256" key="2">
    <source>
        <dbReference type="ARBA" id="ARBA00007110"/>
    </source>
</evidence>
<evidence type="ECO:0000256" key="4">
    <source>
        <dbReference type="ARBA" id="ARBA00015486"/>
    </source>
</evidence>
<evidence type="ECO:0000256" key="8">
    <source>
        <dbReference type="ARBA" id="ARBA00030686"/>
    </source>
</evidence>
<gene>
    <name evidence="10" type="primary">cobT_6</name>
    <name evidence="10" type="ORF">SDC9_20850</name>
</gene>
<evidence type="ECO:0000313" key="10">
    <source>
        <dbReference type="EMBL" id="MPL75031.1"/>
    </source>
</evidence>
<keyword evidence="5" id="KW-0169">Cobalamin biosynthesis</keyword>
<dbReference type="Gene3D" id="3.40.50.10210">
    <property type="match status" value="1"/>
</dbReference>
<dbReference type="Pfam" id="PF02277">
    <property type="entry name" value="DBI_PRT"/>
    <property type="match status" value="2"/>
</dbReference>
<keyword evidence="7 10" id="KW-0808">Transferase</keyword>
<dbReference type="PANTHER" id="PTHR43463">
    <property type="entry name" value="NICOTINATE-NUCLEOTIDE--DIMETHYLBENZIMIDAZOLE PHOSPHORIBOSYLTRANSFERASE"/>
    <property type="match status" value="1"/>
</dbReference>
<dbReference type="Gene3D" id="1.10.1610.10">
    <property type="match status" value="2"/>
</dbReference>
<evidence type="ECO:0000256" key="5">
    <source>
        <dbReference type="ARBA" id="ARBA00022573"/>
    </source>
</evidence>
<dbReference type="InterPro" id="IPR003200">
    <property type="entry name" value="Nict_dMeBzImd_PRibTrfase"/>
</dbReference>
<dbReference type="UniPathway" id="UPA00061">
    <property type="reaction ID" value="UER00516"/>
</dbReference>
<comment type="similarity">
    <text evidence="2">Belongs to the CobT family.</text>
</comment>
<reference evidence="10" key="1">
    <citation type="submission" date="2019-08" db="EMBL/GenBank/DDBJ databases">
        <authorList>
            <person name="Kucharzyk K."/>
            <person name="Murdoch R.W."/>
            <person name="Higgins S."/>
            <person name="Loffler F."/>
        </authorList>
    </citation>
    <scope>NUCLEOTIDE SEQUENCE</scope>
</reference>
<evidence type="ECO:0000256" key="7">
    <source>
        <dbReference type="ARBA" id="ARBA00022679"/>
    </source>
</evidence>
<comment type="pathway">
    <text evidence="1">Nucleoside biosynthesis; alpha-ribazole biosynthesis; alpha-ribazole from 5,6-dimethylbenzimidazole: step 1/2.</text>
</comment>
<accession>A0A644U7V6</accession>
<dbReference type="InterPro" id="IPR023195">
    <property type="entry name" value="Nict_dMeBzImd_PRibTrfase_N"/>
</dbReference>
<dbReference type="PANTHER" id="PTHR43463:SF1">
    <property type="entry name" value="NICOTINATE-NUCLEOTIDE--DIMETHYLBENZIMIDAZOLE PHOSPHORIBOSYLTRANSFERASE"/>
    <property type="match status" value="1"/>
</dbReference>
<keyword evidence="6 10" id="KW-0328">Glycosyltransferase</keyword>
<proteinExistence type="inferred from homology"/>
<comment type="caution">
    <text evidence="10">The sequence shown here is derived from an EMBL/GenBank/DDBJ whole genome shotgun (WGS) entry which is preliminary data.</text>
</comment>
<organism evidence="10">
    <name type="scientific">bioreactor metagenome</name>
    <dbReference type="NCBI Taxonomy" id="1076179"/>
    <lineage>
        <taxon>unclassified sequences</taxon>
        <taxon>metagenomes</taxon>
        <taxon>ecological metagenomes</taxon>
    </lineage>
</organism>
<evidence type="ECO:0000256" key="9">
    <source>
        <dbReference type="ARBA" id="ARBA00047340"/>
    </source>
</evidence>
<evidence type="ECO:0000256" key="1">
    <source>
        <dbReference type="ARBA" id="ARBA00005049"/>
    </source>
</evidence>
<protein>
    <recommendedName>
        <fullName evidence="4">Nicotinate-nucleotide--dimethylbenzimidazole phosphoribosyltransferase</fullName>
        <ecNumber evidence="3">2.4.2.21</ecNumber>
    </recommendedName>
    <alternativeName>
        <fullName evidence="8">N(1)-alpha-phosphoribosyltransferase</fullName>
    </alternativeName>
</protein>
<dbReference type="SUPFAM" id="SSF52733">
    <property type="entry name" value="Nicotinate mononucleotide:5,6-dimethylbenzimidazole phosphoribosyltransferase (CobT)"/>
    <property type="match status" value="1"/>
</dbReference>
<evidence type="ECO:0000256" key="3">
    <source>
        <dbReference type="ARBA" id="ARBA00011991"/>
    </source>
</evidence>
<evidence type="ECO:0000256" key="6">
    <source>
        <dbReference type="ARBA" id="ARBA00022676"/>
    </source>
</evidence>